<reference evidence="2 3" key="1">
    <citation type="journal article" date="2020" name="Phytopathology">
        <title>Genome Sequence Resources of Colletotrichum truncatum, C. plurivorum, C. musicola, and C. sojae: Four Species Pathogenic to Soybean (Glycine max).</title>
        <authorList>
            <person name="Rogerio F."/>
            <person name="Boufleur T.R."/>
            <person name="Ciampi-Guillardi M."/>
            <person name="Sukno S.A."/>
            <person name="Thon M.R."/>
            <person name="Massola Junior N.S."/>
            <person name="Baroncelli R."/>
        </authorList>
    </citation>
    <scope>NUCLEOTIDE SEQUENCE [LARGE SCALE GENOMIC DNA]</scope>
    <source>
        <strain evidence="2 3">LFN0009</strain>
    </source>
</reference>
<gene>
    <name evidence="2" type="ORF">CSOJ01_11044</name>
</gene>
<proteinExistence type="predicted"/>
<keyword evidence="3" id="KW-1185">Reference proteome</keyword>
<comment type="caution">
    <text evidence="2">The sequence shown here is derived from an EMBL/GenBank/DDBJ whole genome shotgun (WGS) entry which is preliminary data.</text>
</comment>
<accession>A0A8H6IYI9</accession>
<dbReference type="AlphaFoldDB" id="A0A8H6IYI9"/>
<evidence type="ECO:0000256" key="1">
    <source>
        <dbReference type="SAM" id="MobiDB-lite"/>
    </source>
</evidence>
<protein>
    <submittedName>
        <fullName evidence="2">Uncharacterized protein</fullName>
    </submittedName>
</protein>
<dbReference type="EMBL" id="WIGN01000244">
    <property type="protein sequence ID" value="KAF6803229.1"/>
    <property type="molecule type" value="Genomic_DNA"/>
</dbReference>
<sequence>MPQCVIWCKDKLTSPWGRKIQRDCAKRRAGQDDGKDEPSWARLTRPKTCIPSRNSDENPEPNHQTDASHARWERGGNVMMIRQDRPRGQILSPALDVPSRCHVASIERAADFRRRKHSDDGADEDQGWRHVTRAGRGSTPP</sequence>
<feature type="compositionally biased region" description="Basic and acidic residues" evidence="1">
    <location>
        <begin position="111"/>
        <end position="120"/>
    </location>
</feature>
<organism evidence="2 3">
    <name type="scientific">Colletotrichum sojae</name>
    <dbReference type="NCBI Taxonomy" id="2175907"/>
    <lineage>
        <taxon>Eukaryota</taxon>
        <taxon>Fungi</taxon>
        <taxon>Dikarya</taxon>
        <taxon>Ascomycota</taxon>
        <taxon>Pezizomycotina</taxon>
        <taxon>Sordariomycetes</taxon>
        <taxon>Hypocreomycetidae</taxon>
        <taxon>Glomerellales</taxon>
        <taxon>Glomerellaceae</taxon>
        <taxon>Colletotrichum</taxon>
        <taxon>Colletotrichum orchidearum species complex</taxon>
    </lineage>
</organism>
<dbReference type="Proteomes" id="UP000652219">
    <property type="component" value="Unassembled WGS sequence"/>
</dbReference>
<feature type="region of interest" description="Disordered" evidence="1">
    <location>
        <begin position="23"/>
        <end position="74"/>
    </location>
</feature>
<feature type="region of interest" description="Disordered" evidence="1">
    <location>
        <begin position="111"/>
        <end position="141"/>
    </location>
</feature>
<evidence type="ECO:0000313" key="2">
    <source>
        <dbReference type="EMBL" id="KAF6803229.1"/>
    </source>
</evidence>
<name>A0A8H6IYI9_9PEZI</name>
<evidence type="ECO:0000313" key="3">
    <source>
        <dbReference type="Proteomes" id="UP000652219"/>
    </source>
</evidence>
<feature type="compositionally biased region" description="Basic and acidic residues" evidence="1">
    <location>
        <begin position="23"/>
        <end position="39"/>
    </location>
</feature>